<keyword evidence="2" id="KW-1185">Reference proteome</keyword>
<reference evidence="1" key="1">
    <citation type="submission" date="2021-02" db="EMBL/GenBank/DDBJ databases">
        <title>Sulfurospirillum tamanensis sp. nov.</title>
        <authorList>
            <person name="Frolova A."/>
            <person name="Merkel A."/>
            <person name="Slobodkin A."/>
        </authorList>
    </citation>
    <scope>NUCLEOTIDE SEQUENCE</scope>
    <source>
        <strain evidence="1">T05b</strain>
    </source>
</reference>
<comment type="caution">
    <text evidence="1">The sequence shown here is derived from an EMBL/GenBank/DDBJ whole genome shotgun (WGS) entry which is preliminary data.</text>
</comment>
<reference evidence="1" key="2">
    <citation type="submission" date="2021-02" db="EMBL/GenBank/DDBJ databases">
        <authorList>
            <person name="Merkel A.Y."/>
        </authorList>
    </citation>
    <scope>NUCLEOTIDE SEQUENCE</scope>
    <source>
        <strain evidence="1">T05b</strain>
    </source>
</reference>
<dbReference type="Proteomes" id="UP000703590">
    <property type="component" value="Unassembled WGS sequence"/>
</dbReference>
<dbReference type="EMBL" id="JAFHKK010000014">
    <property type="protein sequence ID" value="MBN2964627.1"/>
    <property type="molecule type" value="Genomic_DNA"/>
</dbReference>
<evidence type="ECO:0000313" key="2">
    <source>
        <dbReference type="Proteomes" id="UP000703590"/>
    </source>
</evidence>
<evidence type="ECO:0000313" key="1">
    <source>
        <dbReference type="EMBL" id="MBN2964627.1"/>
    </source>
</evidence>
<organism evidence="1 2">
    <name type="scientific">Sulfurospirillum tamanense</name>
    <dbReference type="NCBI Taxonomy" id="2813362"/>
    <lineage>
        <taxon>Bacteria</taxon>
        <taxon>Pseudomonadati</taxon>
        <taxon>Campylobacterota</taxon>
        <taxon>Epsilonproteobacteria</taxon>
        <taxon>Campylobacterales</taxon>
        <taxon>Sulfurospirillaceae</taxon>
        <taxon>Sulfurospirillum</taxon>
    </lineage>
</organism>
<sequence>MEDFLPAIVVAMAVGFIMIKQIGKITQGLDAKGESTGTQLYATFAGVVQEKIRAIKKDIDTSKETLEPRYILKAGENEEKALEELSDMMRKLVFFETMGSKRDSRERIEGEMFAVLSELDSFVSQAIEDGEALADELREELFSVYETLQKEG</sequence>
<gene>
    <name evidence="1" type="ORF">JWV37_07535</name>
</gene>
<accession>A0ABS2WSN6</accession>
<dbReference type="RefSeq" id="WP_205459175.1">
    <property type="nucleotide sequence ID" value="NZ_JAFHKK010000014.1"/>
</dbReference>
<proteinExistence type="predicted"/>
<protein>
    <submittedName>
        <fullName evidence="1">Uncharacterized protein</fullName>
    </submittedName>
</protein>
<name>A0ABS2WSN6_9BACT</name>